<evidence type="ECO:0000313" key="12">
    <source>
        <dbReference type="Proteomes" id="UP000001693"/>
    </source>
</evidence>
<feature type="transmembrane region" description="Helical" evidence="8">
    <location>
        <begin position="66"/>
        <end position="88"/>
    </location>
</feature>
<dbReference type="GO" id="GO:0009244">
    <property type="term" value="P:lipopolysaccharide core region biosynthetic process"/>
    <property type="evidence" value="ECO:0007669"/>
    <property type="project" value="TreeGrafter"/>
</dbReference>
<dbReference type="InterPro" id="IPR017850">
    <property type="entry name" value="Alkaline_phosphatase_core_sf"/>
</dbReference>
<keyword evidence="7 8" id="KW-0472">Membrane</keyword>
<dbReference type="AlphaFoldDB" id="B1Y005"/>
<evidence type="ECO:0000256" key="2">
    <source>
        <dbReference type="ARBA" id="ARBA00022475"/>
    </source>
</evidence>
<accession>B1Y005</accession>
<dbReference type="Pfam" id="PF08019">
    <property type="entry name" value="EptA_B_N"/>
    <property type="match status" value="1"/>
</dbReference>
<feature type="transmembrane region" description="Helical" evidence="8">
    <location>
        <begin position="95"/>
        <end position="117"/>
    </location>
</feature>
<evidence type="ECO:0000259" key="9">
    <source>
        <dbReference type="Pfam" id="PF00884"/>
    </source>
</evidence>
<dbReference type="EMBL" id="CP001013">
    <property type="protein sequence ID" value="ACB34132.1"/>
    <property type="molecule type" value="Genomic_DNA"/>
</dbReference>
<organism evidence="11 12">
    <name type="scientific">Leptothrix cholodnii (strain ATCC 51168 / LMG 8142 / SP-6)</name>
    <name type="common">Leptothrix discophora (strain SP-6)</name>
    <dbReference type="NCBI Taxonomy" id="395495"/>
    <lineage>
        <taxon>Bacteria</taxon>
        <taxon>Pseudomonadati</taxon>
        <taxon>Pseudomonadota</taxon>
        <taxon>Betaproteobacteria</taxon>
        <taxon>Burkholderiales</taxon>
        <taxon>Sphaerotilaceae</taxon>
        <taxon>Leptothrix</taxon>
    </lineage>
</organism>
<name>B1Y005_LEPCP</name>
<dbReference type="GO" id="GO:0016776">
    <property type="term" value="F:phosphotransferase activity, phosphate group as acceptor"/>
    <property type="evidence" value="ECO:0007669"/>
    <property type="project" value="TreeGrafter"/>
</dbReference>
<gene>
    <name evidence="11" type="ordered locus">Lcho_1865</name>
</gene>
<evidence type="ECO:0000256" key="5">
    <source>
        <dbReference type="ARBA" id="ARBA00022692"/>
    </source>
</evidence>
<dbReference type="NCBIfam" id="NF028537">
    <property type="entry name" value="P_eth_NH2_trans"/>
    <property type="match status" value="1"/>
</dbReference>
<feature type="transmembrane region" description="Helical" evidence="8">
    <location>
        <begin position="137"/>
        <end position="160"/>
    </location>
</feature>
<dbReference type="SUPFAM" id="SSF53649">
    <property type="entry name" value="Alkaline phosphatase-like"/>
    <property type="match status" value="1"/>
</dbReference>
<feature type="transmembrane region" description="Helical" evidence="8">
    <location>
        <begin position="25"/>
        <end position="46"/>
    </location>
</feature>
<dbReference type="GO" id="GO:0005886">
    <property type="term" value="C:plasma membrane"/>
    <property type="evidence" value="ECO:0007669"/>
    <property type="project" value="UniProtKB-SubCell"/>
</dbReference>
<evidence type="ECO:0000256" key="7">
    <source>
        <dbReference type="ARBA" id="ARBA00023136"/>
    </source>
</evidence>
<evidence type="ECO:0000256" key="4">
    <source>
        <dbReference type="ARBA" id="ARBA00022679"/>
    </source>
</evidence>
<sequence length="575" mass="61571" precursor="true">MSDHKPPFTAAAAAAAPSRSAPDRFAIPATVEQLVLVASLFFLLTANRQFVSAALQGRSLTSLSTWGFGLALSVIVMGIHLLLLALAANRWTVKPLLAVLIVATASASHFMQQFGVYLDPSMLRNVLRTDVGEAGELFSLAMAAHLLVYAVLPLLLLWRVRIVNRPWLRAGAARAGLLLAGVAVLVGALLAVFQPFSSLMRNHKEMRYLITPANVLWSLASVAVQDARGAAKPRQPIGLDAVPGPSWATRHKPRVLVLVVGETARAANWGLNGYARDTTPELAGLPVLNFRDVTACGTNTEVSLPCMFAPVGRRDYDEDRIRGSESLLHVAARAGVAVHWRDNQSGCKGVCDGLPNDVVATINPAGLCEGGRCLDEGLLHGLDQSLAHARGNQLLVLHQLGNHGPAYSKRYPPAFARFQPACTSDDLRLCTPAEIVNAYDNSLLYTDHLLATLIAKLRARSDQIDTAMIYVSDHGESLGENNLFLHGMPYPIAPDVQKKVPMVMWLSDGWKQQAGLDSACLQRVAKAPASHDNLFHTVLGLLDVSTGLHERPLDLLAPCSAAGLAKPPATPAAGA</sequence>
<evidence type="ECO:0000256" key="6">
    <source>
        <dbReference type="ARBA" id="ARBA00022989"/>
    </source>
</evidence>
<dbReference type="PANTHER" id="PTHR30443">
    <property type="entry name" value="INNER MEMBRANE PROTEIN"/>
    <property type="match status" value="1"/>
</dbReference>
<dbReference type="KEGG" id="lch:Lcho_1865"/>
<dbReference type="InterPro" id="IPR040423">
    <property type="entry name" value="PEA_transferase"/>
</dbReference>
<protein>
    <submittedName>
        <fullName evidence="11">Sulfatase</fullName>
    </submittedName>
</protein>
<dbReference type="HOGENOM" id="CLU_018534_1_0_4"/>
<dbReference type="CDD" id="cd16017">
    <property type="entry name" value="LptA"/>
    <property type="match status" value="1"/>
</dbReference>
<keyword evidence="6 8" id="KW-1133">Transmembrane helix</keyword>
<dbReference type="STRING" id="395495.Lcho_1865"/>
<keyword evidence="2" id="KW-1003">Cell membrane</keyword>
<evidence type="ECO:0000256" key="8">
    <source>
        <dbReference type="SAM" id="Phobius"/>
    </source>
</evidence>
<reference evidence="11 12" key="1">
    <citation type="submission" date="2008-03" db="EMBL/GenBank/DDBJ databases">
        <title>Complete sequence of Leptothrix cholodnii SP-6.</title>
        <authorList>
            <consortium name="US DOE Joint Genome Institute"/>
            <person name="Copeland A."/>
            <person name="Lucas S."/>
            <person name="Lapidus A."/>
            <person name="Glavina del Rio T."/>
            <person name="Dalin E."/>
            <person name="Tice H."/>
            <person name="Bruce D."/>
            <person name="Goodwin L."/>
            <person name="Pitluck S."/>
            <person name="Chertkov O."/>
            <person name="Brettin T."/>
            <person name="Detter J.C."/>
            <person name="Han C."/>
            <person name="Kuske C.R."/>
            <person name="Schmutz J."/>
            <person name="Larimer F."/>
            <person name="Land M."/>
            <person name="Hauser L."/>
            <person name="Kyrpides N."/>
            <person name="Lykidis A."/>
            <person name="Emerson D."/>
            <person name="Richardson P."/>
        </authorList>
    </citation>
    <scope>NUCLEOTIDE SEQUENCE [LARGE SCALE GENOMIC DNA]</scope>
    <source>
        <strain evidence="12">ATCC 51168 / LMG 8142 / SP-6</strain>
    </source>
</reference>
<keyword evidence="5 8" id="KW-0812">Transmembrane</keyword>
<evidence type="ECO:0000256" key="1">
    <source>
        <dbReference type="ARBA" id="ARBA00004429"/>
    </source>
</evidence>
<comment type="subcellular location">
    <subcellularLocation>
        <location evidence="1">Cell inner membrane</location>
        <topology evidence="1">Multi-pass membrane protein</topology>
    </subcellularLocation>
</comment>
<dbReference type="Proteomes" id="UP000001693">
    <property type="component" value="Chromosome"/>
</dbReference>
<dbReference type="InterPro" id="IPR012549">
    <property type="entry name" value="EptA-like_N"/>
</dbReference>
<feature type="transmembrane region" description="Helical" evidence="8">
    <location>
        <begin position="172"/>
        <end position="194"/>
    </location>
</feature>
<feature type="domain" description="Sulfatase N-terminal" evidence="9">
    <location>
        <begin position="256"/>
        <end position="544"/>
    </location>
</feature>
<keyword evidence="12" id="KW-1185">Reference proteome</keyword>
<evidence type="ECO:0000259" key="10">
    <source>
        <dbReference type="Pfam" id="PF08019"/>
    </source>
</evidence>
<dbReference type="PANTHER" id="PTHR30443:SF0">
    <property type="entry name" value="PHOSPHOETHANOLAMINE TRANSFERASE EPTA"/>
    <property type="match status" value="1"/>
</dbReference>
<dbReference type="OrthoDB" id="9786870at2"/>
<keyword evidence="3" id="KW-0997">Cell inner membrane</keyword>
<evidence type="ECO:0000256" key="3">
    <source>
        <dbReference type="ARBA" id="ARBA00022519"/>
    </source>
</evidence>
<dbReference type="eggNOG" id="COG2194">
    <property type="taxonomic scope" value="Bacteria"/>
</dbReference>
<dbReference type="InterPro" id="IPR000917">
    <property type="entry name" value="Sulfatase_N"/>
</dbReference>
<dbReference type="RefSeq" id="WP_012346893.1">
    <property type="nucleotide sequence ID" value="NC_010524.1"/>
</dbReference>
<proteinExistence type="predicted"/>
<keyword evidence="4" id="KW-0808">Transferase</keyword>
<feature type="domain" description="Phosphoethanolamine transferase N-terminal" evidence="10">
    <location>
        <begin position="77"/>
        <end position="226"/>
    </location>
</feature>
<dbReference type="Gene3D" id="3.40.720.10">
    <property type="entry name" value="Alkaline Phosphatase, subunit A"/>
    <property type="match status" value="1"/>
</dbReference>
<dbReference type="Pfam" id="PF00884">
    <property type="entry name" value="Sulfatase"/>
    <property type="match status" value="1"/>
</dbReference>
<dbReference type="InterPro" id="IPR058130">
    <property type="entry name" value="PEA_transf_C"/>
</dbReference>
<evidence type="ECO:0000313" key="11">
    <source>
        <dbReference type="EMBL" id="ACB34132.1"/>
    </source>
</evidence>